<dbReference type="GO" id="GO:0016491">
    <property type="term" value="F:oxidoreductase activity"/>
    <property type="evidence" value="ECO:0007669"/>
    <property type="project" value="TreeGrafter"/>
</dbReference>
<dbReference type="NCBIfam" id="NF006531">
    <property type="entry name" value="PRK09004.1"/>
    <property type="match status" value="1"/>
</dbReference>
<comment type="cofactor">
    <cofactor evidence="1">
        <name>FMN</name>
        <dbReference type="ChEBI" id="CHEBI:58210"/>
    </cofactor>
</comment>
<proteinExistence type="predicted"/>
<dbReference type="InterPro" id="IPR029039">
    <property type="entry name" value="Flavoprotein-like_sf"/>
</dbReference>
<dbReference type="PROSITE" id="PS50902">
    <property type="entry name" value="FLAVODOXIN_LIKE"/>
    <property type="match status" value="1"/>
</dbReference>
<keyword evidence="8" id="KW-1185">Reference proteome</keyword>
<dbReference type="EMBL" id="LJCS01000057">
    <property type="protein sequence ID" value="KOY60924.1"/>
    <property type="molecule type" value="Genomic_DNA"/>
</dbReference>
<evidence type="ECO:0000313" key="6">
    <source>
        <dbReference type="EMBL" id="KAA1178416.1"/>
    </source>
</evidence>
<keyword evidence="3" id="KW-0288">FMN</keyword>
<dbReference type="GO" id="GO:0050660">
    <property type="term" value="F:flavin adenine dinucleotide binding"/>
    <property type="evidence" value="ECO:0007669"/>
    <property type="project" value="TreeGrafter"/>
</dbReference>
<evidence type="ECO:0000313" key="8">
    <source>
        <dbReference type="Proteomes" id="UP000037727"/>
    </source>
</evidence>
<evidence type="ECO:0000313" key="7">
    <source>
        <dbReference type="EMBL" id="KOY60924.1"/>
    </source>
</evidence>
<organism evidence="6 9">
    <name type="scientific">Photorhabdus heterorhabditis</name>
    <dbReference type="NCBI Taxonomy" id="880156"/>
    <lineage>
        <taxon>Bacteria</taxon>
        <taxon>Pseudomonadati</taxon>
        <taxon>Pseudomonadota</taxon>
        <taxon>Gammaproteobacteria</taxon>
        <taxon>Enterobacterales</taxon>
        <taxon>Morganellaceae</taxon>
        <taxon>Photorhabdus</taxon>
    </lineage>
</organism>
<gene>
    <name evidence="6" type="primary">mioC</name>
    <name evidence="7" type="ORF">AM629_16630</name>
    <name evidence="6" type="ORF">F0L16_18970</name>
</gene>
<keyword evidence="2" id="KW-0285">Flavoprotein</keyword>
<reference evidence="7 8" key="1">
    <citation type="submission" date="2015-09" db="EMBL/GenBank/DDBJ databases">
        <title>Draft genome sequence and assembly of Photorhabdus sp. VMG, a bacterial symbiont associated with Heterorhabditis zealandica.</title>
        <authorList>
            <person name="Naidoo S."/>
            <person name="Featherston J."/>
            <person name="Mothupi B."/>
            <person name="Gray V.M."/>
        </authorList>
    </citation>
    <scope>NUCLEOTIDE SEQUENCE [LARGE SCALE GENOMIC DNA]</scope>
    <source>
        <strain evidence="7 8">VMG</strain>
    </source>
</reference>
<evidence type="ECO:0000256" key="3">
    <source>
        <dbReference type="ARBA" id="ARBA00022643"/>
    </source>
</evidence>
<dbReference type="RefSeq" id="WP_054480368.1">
    <property type="nucleotide sequence ID" value="NZ_CAWMRL010000057.1"/>
</dbReference>
<dbReference type="PRINTS" id="PR00369">
    <property type="entry name" value="FLAVODOXIN"/>
</dbReference>
<evidence type="ECO:0000313" key="9">
    <source>
        <dbReference type="Proteomes" id="UP000322184"/>
    </source>
</evidence>
<dbReference type="Proteomes" id="UP000037727">
    <property type="component" value="Unassembled WGS sequence"/>
</dbReference>
<reference evidence="6 9" key="2">
    <citation type="submission" date="2019-09" db="EMBL/GenBank/DDBJ databases">
        <title>Whole genome sequence of Photorhabdus heterorhabditis strain ETL (Enterobacteriales: Enterobacteriaceae) a bacterial symbiont of Heterorhabditis zealandica strain ETL (Rhabditida: Heterorhabditidae).</title>
        <authorList>
            <person name="Lulamba T.E."/>
            <person name="Serepa-Dlamini M.H."/>
        </authorList>
    </citation>
    <scope>NUCLEOTIDE SEQUENCE [LARGE SCALE GENOMIC DNA]</scope>
    <source>
        <strain evidence="6 9">ETL</strain>
    </source>
</reference>
<keyword evidence="4" id="KW-0813">Transport</keyword>
<sequence>MTTITLISGSTMGGAEYVAEHMAEILEDAGFSTEMLHGPSLDELPQEGVWLVVASTHGAGELPENIQPLAKEISEQKPDLSKVTFGAVGLGSSEYDTFCGAIRSLDQLLMENSAKRLGDRLEIDIQQHEIPEDPAEEWVKIWANSLSIEQKTRG</sequence>
<feature type="domain" description="Flavodoxin-like" evidence="5">
    <location>
        <begin position="4"/>
        <end position="143"/>
    </location>
</feature>
<dbReference type="STRING" id="880156.AM629_16630"/>
<dbReference type="InterPro" id="IPR001094">
    <property type="entry name" value="Flavdoxin-like"/>
</dbReference>
<dbReference type="PANTHER" id="PTHR19384">
    <property type="entry name" value="NITRIC OXIDE SYNTHASE-RELATED"/>
    <property type="match status" value="1"/>
</dbReference>
<evidence type="ECO:0000256" key="1">
    <source>
        <dbReference type="ARBA" id="ARBA00001917"/>
    </source>
</evidence>
<dbReference type="GO" id="GO:0010181">
    <property type="term" value="F:FMN binding"/>
    <property type="evidence" value="ECO:0007669"/>
    <property type="project" value="InterPro"/>
</dbReference>
<dbReference type="InterPro" id="IPR008254">
    <property type="entry name" value="Flavodoxin/NO_synth"/>
</dbReference>
<accession>A0A5B0VUT8</accession>
<evidence type="ECO:0000256" key="2">
    <source>
        <dbReference type="ARBA" id="ARBA00022630"/>
    </source>
</evidence>
<dbReference type="AlphaFoldDB" id="A0A5B0VUT8"/>
<protein>
    <submittedName>
        <fullName evidence="6 7">FMN-binding protein</fullName>
    </submittedName>
</protein>
<dbReference type="PANTHER" id="PTHR19384:SF128">
    <property type="entry name" value="NADPH OXIDOREDUCTASE A"/>
    <property type="match status" value="1"/>
</dbReference>
<evidence type="ECO:0000256" key="4">
    <source>
        <dbReference type="ARBA" id="ARBA00022982"/>
    </source>
</evidence>
<dbReference type="Gene3D" id="3.40.50.360">
    <property type="match status" value="1"/>
</dbReference>
<dbReference type="SUPFAM" id="SSF52218">
    <property type="entry name" value="Flavoproteins"/>
    <property type="match status" value="1"/>
</dbReference>
<dbReference type="Pfam" id="PF00258">
    <property type="entry name" value="Flavodoxin_1"/>
    <property type="match status" value="1"/>
</dbReference>
<dbReference type="EMBL" id="VTUW01000052">
    <property type="protein sequence ID" value="KAA1178416.1"/>
    <property type="molecule type" value="Genomic_DNA"/>
</dbReference>
<evidence type="ECO:0000259" key="5">
    <source>
        <dbReference type="PROSITE" id="PS50902"/>
    </source>
</evidence>
<comment type="caution">
    <text evidence="6">The sequence shown here is derived from an EMBL/GenBank/DDBJ whole genome shotgun (WGS) entry which is preliminary data.</text>
</comment>
<dbReference type="OrthoDB" id="359268at2"/>
<name>A0A5B0VUT8_9GAMM</name>
<dbReference type="Proteomes" id="UP000322184">
    <property type="component" value="Unassembled WGS sequence"/>
</dbReference>
<dbReference type="GO" id="GO:0005829">
    <property type="term" value="C:cytosol"/>
    <property type="evidence" value="ECO:0007669"/>
    <property type="project" value="TreeGrafter"/>
</dbReference>
<keyword evidence="4" id="KW-0249">Electron transport</keyword>